<reference evidence="1 2" key="1">
    <citation type="submission" date="2020-06" db="EMBL/GenBank/DDBJ databases">
        <title>WGS assembly of Ceratodon purpureus strain R40.</title>
        <authorList>
            <person name="Carey S.B."/>
            <person name="Jenkins J."/>
            <person name="Shu S."/>
            <person name="Lovell J.T."/>
            <person name="Sreedasyam A."/>
            <person name="Maumus F."/>
            <person name="Tiley G.P."/>
            <person name="Fernandez-Pozo N."/>
            <person name="Barry K."/>
            <person name="Chen C."/>
            <person name="Wang M."/>
            <person name="Lipzen A."/>
            <person name="Daum C."/>
            <person name="Saski C.A."/>
            <person name="Payton A.C."/>
            <person name="Mcbreen J.C."/>
            <person name="Conrad R.E."/>
            <person name="Kollar L.M."/>
            <person name="Olsson S."/>
            <person name="Huttunen S."/>
            <person name="Landis J.B."/>
            <person name="Wickett N.J."/>
            <person name="Johnson M.G."/>
            <person name="Rensing S.A."/>
            <person name="Grimwood J."/>
            <person name="Schmutz J."/>
            <person name="Mcdaniel S.F."/>
        </authorList>
    </citation>
    <scope>NUCLEOTIDE SEQUENCE [LARGE SCALE GENOMIC DNA]</scope>
    <source>
        <strain evidence="1 2">R40</strain>
    </source>
</reference>
<evidence type="ECO:0000313" key="2">
    <source>
        <dbReference type="Proteomes" id="UP000822688"/>
    </source>
</evidence>
<dbReference type="EMBL" id="CM026427">
    <property type="protein sequence ID" value="KAG0568959.1"/>
    <property type="molecule type" value="Genomic_DNA"/>
</dbReference>
<organism evidence="1 2">
    <name type="scientific">Ceratodon purpureus</name>
    <name type="common">Fire moss</name>
    <name type="synonym">Dicranum purpureum</name>
    <dbReference type="NCBI Taxonomy" id="3225"/>
    <lineage>
        <taxon>Eukaryota</taxon>
        <taxon>Viridiplantae</taxon>
        <taxon>Streptophyta</taxon>
        <taxon>Embryophyta</taxon>
        <taxon>Bryophyta</taxon>
        <taxon>Bryophytina</taxon>
        <taxon>Bryopsida</taxon>
        <taxon>Dicranidae</taxon>
        <taxon>Pseudoditrichales</taxon>
        <taxon>Ditrichaceae</taxon>
        <taxon>Ceratodon</taxon>
    </lineage>
</organism>
<sequence>MASSYHLTRLIRPSCSMSKRQCEIRFQQLWCSSADETFCSPESASQMMSTSSCKIALQTHGSCLGELAAAQFVDRN</sequence>
<comment type="caution">
    <text evidence="1">The sequence shown here is derived from an EMBL/GenBank/DDBJ whole genome shotgun (WGS) entry which is preliminary data.</text>
</comment>
<evidence type="ECO:0000313" key="1">
    <source>
        <dbReference type="EMBL" id="KAG0568959.1"/>
    </source>
</evidence>
<dbReference type="AlphaFoldDB" id="A0A8T0HFV3"/>
<accession>A0A8T0HFV3</accession>
<gene>
    <name evidence="1" type="ORF">KC19_6G055100</name>
</gene>
<dbReference type="Proteomes" id="UP000822688">
    <property type="component" value="Chromosome 6"/>
</dbReference>
<protein>
    <submittedName>
        <fullName evidence="1">Uncharacterized protein</fullName>
    </submittedName>
</protein>
<keyword evidence="2" id="KW-1185">Reference proteome</keyword>
<name>A0A8T0HFV3_CERPU</name>
<proteinExistence type="predicted"/>